<feature type="transmembrane region" description="Helical" evidence="2">
    <location>
        <begin position="160"/>
        <end position="180"/>
    </location>
</feature>
<accession>A0A7H9B0D1</accession>
<dbReference type="PANTHER" id="PTHR28013">
    <property type="entry name" value="PROTEIN DCV1-RELATED"/>
    <property type="match status" value="1"/>
</dbReference>
<reference evidence="3 4" key="1">
    <citation type="submission" date="2020-07" db="EMBL/GenBank/DDBJ databases">
        <title>The yeast mating-type switching endonuclease HO is a domesticated member of an unorthodox homing genetic element family.</title>
        <authorList>
            <person name="Coughlan A.Y."/>
            <person name="Lombardi L."/>
            <person name="Braun-Galleani S."/>
            <person name="Martos A.R."/>
            <person name="Galeote V."/>
            <person name="Bigey F."/>
            <person name="Dequin S."/>
            <person name="Byrne K.P."/>
            <person name="Wolfe K.H."/>
        </authorList>
    </citation>
    <scope>NUCLEOTIDE SEQUENCE [LARGE SCALE GENOMIC DNA]</scope>
    <source>
        <strain evidence="3 4">NRRL Y-6702</strain>
    </source>
</reference>
<feature type="region of interest" description="Disordered" evidence="1">
    <location>
        <begin position="343"/>
        <end position="365"/>
    </location>
</feature>
<dbReference type="GO" id="GO:0005886">
    <property type="term" value="C:plasma membrane"/>
    <property type="evidence" value="ECO:0007669"/>
    <property type="project" value="InterPro"/>
</dbReference>
<feature type="transmembrane region" description="Helical" evidence="2">
    <location>
        <begin position="12"/>
        <end position="33"/>
    </location>
</feature>
<dbReference type="GO" id="GO:0035838">
    <property type="term" value="C:growing cell tip"/>
    <property type="evidence" value="ECO:0007669"/>
    <property type="project" value="TreeGrafter"/>
</dbReference>
<dbReference type="GeneID" id="59235786"/>
<dbReference type="Pfam" id="PF06687">
    <property type="entry name" value="SUR7"/>
    <property type="match status" value="1"/>
</dbReference>
<evidence type="ECO:0000256" key="2">
    <source>
        <dbReference type="SAM" id="Phobius"/>
    </source>
</evidence>
<keyword evidence="2" id="KW-1133">Transmembrane helix</keyword>
<feature type="compositionally biased region" description="Polar residues" evidence="1">
    <location>
        <begin position="383"/>
        <end position="400"/>
    </location>
</feature>
<evidence type="ECO:0000313" key="3">
    <source>
        <dbReference type="EMBL" id="QLG72088.1"/>
    </source>
</evidence>
<feature type="region of interest" description="Disordered" evidence="1">
    <location>
        <begin position="382"/>
        <end position="413"/>
    </location>
</feature>
<protein>
    <recommendedName>
        <fullName evidence="5">PH-response regulator protein palI/RIM9</fullName>
    </recommendedName>
</protein>
<feature type="region of interest" description="Disordered" evidence="1">
    <location>
        <begin position="290"/>
        <end position="330"/>
    </location>
</feature>
<dbReference type="GO" id="GO:0032153">
    <property type="term" value="C:cell division site"/>
    <property type="evidence" value="ECO:0007669"/>
    <property type="project" value="TreeGrafter"/>
</dbReference>
<gene>
    <name evidence="3" type="ORF">HG535_0C04420</name>
</gene>
<dbReference type="OrthoDB" id="2354757at2759"/>
<evidence type="ECO:0008006" key="5">
    <source>
        <dbReference type="Google" id="ProtNLM"/>
    </source>
</evidence>
<dbReference type="Proteomes" id="UP000509704">
    <property type="component" value="Chromosome 3"/>
</dbReference>
<dbReference type="InterPro" id="IPR009571">
    <property type="entry name" value="SUR7/Rim9-like_fungi"/>
</dbReference>
<proteinExistence type="predicted"/>
<dbReference type="InterPro" id="IPR051380">
    <property type="entry name" value="pH-response_reg_palI/RIM9"/>
</dbReference>
<feature type="compositionally biased region" description="Polar residues" evidence="1">
    <location>
        <begin position="355"/>
        <end position="365"/>
    </location>
</feature>
<sequence>MLPRTRAIFSTLLVLQFAAVAFFIICSVTAPVFRQIGLSKHNDVTYGVFGYCRNERCTTPSATYSPVGADTGDRDGGWRMSSRARTSLGRILIITPVAAGLNFLSMVSVLIAFLTCLISGSSSAVLFTINIVMATISFLASALVCVIVFLLFYPHITWCTWLLIPGAVLPLVVIPLIFVAHSDAKDDSIDSDDEELRGIVEQDAVDESQFDSPNKNVNFYQEMTGENTLNSLSEKPLVLPSYGYDNLHKQDAVFKVNTGTTDQSTMSKEKMDSSAYEMDDANSHTAYSAINGSQQQQNKPYSTSLSLASSEYSDKNHQTVSQQRLQQKDPHGVLKDIIHDSFSNTDLTNGRARSGSDNESDFTSISQRAPQQEYFAHAHVPSTMAQPSANQQQRLTQLNRSAGPDSSDLQQNNSNFIQQPNFVQHPQRRMYPQANKFAHQNYPPVQQFNSPRQYNNYANTPQNNFHNAQPVGFGPTPASGAHYKPAYKKRMNAKNMPPASSFTGPNPYGFR</sequence>
<evidence type="ECO:0000313" key="4">
    <source>
        <dbReference type="Proteomes" id="UP000509704"/>
    </source>
</evidence>
<evidence type="ECO:0000256" key="1">
    <source>
        <dbReference type="SAM" id="MobiDB-lite"/>
    </source>
</evidence>
<keyword evidence="4" id="KW-1185">Reference proteome</keyword>
<dbReference type="EMBL" id="CP058606">
    <property type="protein sequence ID" value="QLG72088.1"/>
    <property type="molecule type" value="Genomic_DNA"/>
</dbReference>
<feature type="region of interest" description="Disordered" evidence="1">
    <location>
        <begin position="491"/>
        <end position="511"/>
    </location>
</feature>
<dbReference type="KEGG" id="zmk:HG535_0C04420"/>
<name>A0A7H9B0D1_ZYGMR</name>
<feature type="transmembrane region" description="Helical" evidence="2">
    <location>
        <begin position="88"/>
        <end position="114"/>
    </location>
</feature>
<feature type="transmembrane region" description="Helical" evidence="2">
    <location>
        <begin position="126"/>
        <end position="153"/>
    </location>
</feature>
<dbReference type="PANTHER" id="PTHR28013:SF8">
    <property type="entry name" value="AEL027WP"/>
    <property type="match status" value="1"/>
</dbReference>
<keyword evidence="2" id="KW-0472">Membrane</keyword>
<dbReference type="AlphaFoldDB" id="A0A7H9B0D1"/>
<dbReference type="RefSeq" id="XP_037143816.1">
    <property type="nucleotide sequence ID" value="XM_037287921.1"/>
</dbReference>
<feature type="compositionally biased region" description="Low complexity" evidence="1">
    <location>
        <begin position="301"/>
        <end position="311"/>
    </location>
</feature>
<keyword evidence="2" id="KW-0812">Transmembrane</keyword>
<feature type="compositionally biased region" description="Polar residues" evidence="1">
    <location>
        <begin position="290"/>
        <end position="300"/>
    </location>
</feature>
<organism evidence="3 4">
    <name type="scientific">Zygotorulaspora mrakii</name>
    <name type="common">Zygosaccharomyces mrakii</name>
    <dbReference type="NCBI Taxonomy" id="42260"/>
    <lineage>
        <taxon>Eukaryota</taxon>
        <taxon>Fungi</taxon>
        <taxon>Dikarya</taxon>
        <taxon>Ascomycota</taxon>
        <taxon>Saccharomycotina</taxon>
        <taxon>Saccharomycetes</taxon>
        <taxon>Saccharomycetales</taxon>
        <taxon>Saccharomycetaceae</taxon>
        <taxon>Zygotorulaspora</taxon>
    </lineage>
</organism>